<dbReference type="Gene3D" id="1.10.3210.10">
    <property type="entry name" value="Hypothetical protein af1432"/>
    <property type="match status" value="1"/>
</dbReference>
<dbReference type="Gene3D" id="1.10.3410.10">
    <property type="entry name" value="putative deoxyguanosinetriphosphate triphosphohydrolase like domain"/>
    <property type="match status" value="1"/>
</dbReference>
<dbReference type="Pfam" id="PF01966">
    <property type="entry name" value="HD"/>
    <property type="match status" value="1"/>
</dbReference>
<dbReference type="InterPro" id="IPR006674">
    <property type="entry name" value="HD_domain"/>
</dbReference>
<dbReference type="SMART" id="SM00471">
    <property type="entry name" value="HDc"/>
    <property type="match status" value="1"/>
</dbReference>
<organism evidence="3 4">
    <name type="scientific">Chryseolinea soli</name>
    <dbReference type="NCBI Taxonomy" id="2321403"/>
    <lineage>
        <taxon>Bacteria</taxon>
        <taxon>Pseudomonadati</taxon>
        <taxon>Bacteroidota</taxon>
        <taxon>Cytophagia</taxon>
        <taxon>Cytophagales</taxon>
        <taxon>Fulvivirgaceae</taxon>
        <taxon>Chryseolinea</taxon>
    </lineage>
</organism>
<evidence type="ECO:0000313" key="3">
    <source>
        <dbReference type="EMBL" id="AYB32511.1"/>
    </source>
</evidence>
<dbReference type="InterPro" id="IPR006261">
    <property type="entry name" value="dGTPase"/>
</dbReference>
<dbReference type="EMBL" id="CP032382">
    <property type="protein sequence ID" value="AYB32511.1"/>
    <property type="molecule type" value="Genomic_DNA"/>
</dbReference>
<accession>A0A385SQE4</accession>
<sequence>MNWLNCFSEQRFGLGEAYQSERSEYERDYDRIIFSSSFRRLQNKTQVFPLPEHVFVHNRLTHSLEVASVGRSLGKIIGKQLSEKAEIQKNDKARAFYRNHLKNVIASACLAHDLGNPAFGHSGEEAISKFFNDKEKDTKFKKQFTSEEWKDLTTFEGNANALRIVTKNFKGRLPGGFRLTYSTLCSLLKYPCESLASKGKTGPKHLAKFGFFQDDRATFLDIVAKVGMIKENDNPLSYKRHPFVYLVEAADDLCYSIIDFEDAHRLGILPTNDVEFEFKELIKLSKQDDMSHIEKTCDELGVDPNEKIAYLRAKAINYLVGATADAFRRNQDEILKGEFDSSLLKDVKEAESILKRIEATSIEKIYNHSSVVKIELAGFKIMSTLIEGLVEAALIDEKKRQTRHRKILRILPNQYKFDETCTPYQKVMSILDVMSGMTDLYALELYRNVCGIEMPSI</sequence>
<name>A0A385SQE4_9BACT</name>
<feature type="domain" description="HD/PDEase" evidence="2">
    <location>
        <begin position="55"/>
        <end position="265"/>
    </location>
</feature>
<dbReference type="PANTHER" id="PTHR11373">
    <property type="entry name" value="DEOXYNUCLEOSIDE TRIPHOSPHATE TRIPHOSPHOHYDROLASE"/>
    <property type="match status" value="1"/>
</dbReference>
<dbReference type="InterPro" id="IPR003607">
    <property type="entry name" value="HD/PDEase_dom"/>
</dbReference>
<dbReference type="KEGG" id="chk:D4L85_18870"/>
<evidence type="ECO:0000259" key="2">
    <source>
        <dbReference type="SMART" id="SM00471"/>
    </source>
</evidence>
<gene>
    <name evidence="3" type="primary">dgt</name>
    <name evidence="3" type="ORF">D4L85_18870</name>
</gene>
<keyword evidence="1 3" id="KW-0378">Hydrolase</keyword>
<dbReference type="AlphaFoldDB" id="A0A385SQE4"/>
<dbReference type="RefSeq" id="WP_119755764.1">
    <property type="nucleotide sequence ID" value="NZ_CP032382.1"/>
</dbReference>
<proteinExistence type="predicted"/>
<dbReference type="SUPFAM" id="SSF109604">
    <property type="entry name" value="HD-domain/PDEase-like"/>
    <property type="match status" value="1"/>
</dbReference>
<evidence type="ECO:0000313" key="4">
    <source>
        <dbReference type="Proteomes" id="UP000266183"/>
    </source>
</evidence>
<keyword evidence="4" id="KW-1185">Reference proteome</keyword>
<dbReference type="GO" id="GO:0006203">
    <property type="term" value="P:dGTP catabolic process"/>
    <property type="evidence" value="ECO:0007669"/>
    <property type="project" value="TreeGrafter"/>
</dbReference>
<dbReference type="OrthoDB" id="9803619at2"/>
<dbReference type="CDD" id="cd00077">
    <property type="entry name" value="HDc"/>
    <property type="match status" value="1"/>
</dbReference>
<evidence type="ECO:0000256" key="1">
    <source>
        <dbReference type="ARBA" id="ARBA00022801"/>
    </source>
</evidence>
<dbReference type="NCBIfam" id="TIGR01353">
    <property type="entry name" value="dGTP_triPase"/>
    <property type="match status" value="1"/>
</dbReference>
<dbReference type="InterPro" id="IPR050135">
    <property type="entry name" value="dGTPase-like"/>
</dbReference>
<dbReference type="PANTHER" id="PTHR11373:SF32">
    <property type="entry name" value="DEOXYGUANOSINETRIPHOSPHATE TRIPHOSPHOHYDROLASE"/>
    <property type="match status" value="1"/>
</dbReference>
<dbReference type="Proteomes" id="UP000266183">
    <property type="component" value="Chromosome"/>
</dbReference>
<protein>
    <submittedName>
        <fullName evidence="3">DNTP triphosphohydrolase</fullName>
    </submittedName>
</protein>
<dbReference type="Gene3D" id="1.10.3550.10">
    <property type="entry name" value="eoxyguanosinetriphosphate triphosphohydrolase domain-like"/>
    <property type="match status" value="1"/>
</dbReference>
<dbReference type="InterPro" id="IPR027432">
    <property type="entry name" value="dGTP_triphosphohydrolase_C"/>
</dbReference>
<reference evidence="4" key="1">
    <citation type="submission" date="2018-09" db="EMBL/GenBank/DDBJ databases">
        <title>Chryseolinea sp. KIS68-18 isolated from soil.</title>
        <authorList>
            <person name="Weon H.-Y."/>
            <person name="Kwon S.-W."/>
            <person name="Lee S.A."/>
        </authorList>
    </citation>
    <scope>NUCLEOTIDE SEQUENCE [LARGE SCALE GENOMIC DNA]</scope>
    <source>
        <strain evidence="4">KIS68-18</strain>
    </source>
</reference>
<dbReference type="InterPro" id="IPR023293">
    <property type="entry name" value="dGTP_triP_hydro_central_sf"/>
</dbReference>
<dbReference type="GO" id="GO:0008832">
    <property type="term" value="F:dGTPase activity"/>
    <property type="evidence" value="ECO:0007669"/>
    <property type="project" value="TreeGrafter"/>
</dbReference>